<reference evidence="1 2" key="1">
    <citation type="journal article" date="2019" name="Commun. Biol.">
        <title>The bagworm genome reveals a unique fibroin gene that provides high tensile strength.</title>
        <authorList>
            <person name="Kono N."/>
            <person name="Nakamura H."/>
            <person name="Ohtoshi R."/>
            <person name="Tomita M."/>
            <person name="Numata K."/>
            <person name="Arakawa K."/>
        </authorList>
    </citation>
    <scope>NUCLEOTIDE SEQUENCE [LARGE SCALE GENOMIC DNA]</scope>
</reference>
<protein>
    <submittedName>
        <fullName evidence="1">Uncharacterized protein</fullName>
    </submittedName>
</protein>
<accession>A0A4C1U9C6</accession>
<comment type="caution">
    <text evidence="1">The sequence shown here is derived from an EMBL/GenBank/DDBJ whole genome shotgun (WGS) entry which is preliminary data.</text>
</comment>
<dbReference type="Proteomes" id="UP000299102">
    <property type="component" value="Unassembled WGS sequence"/>
</dbReference>
<keyword evidence="2" id="KW-1185">Reference proteome</keyword>
<sequence length="134" mass="15821">MERHVRTSAAFGDARSSLATAYDWYDECKRIGLVFVMIFAQPFHRRVSSSFALKHSVIVRTRPKNYIQRKTGKSLFWSDLVKKPAKIFQRETATNWVNYLVNVADHRWLQMARDRNSWSNREAYDQQCPANHKL</sequence>
<evidence type="ECO:0000313" key="2">
    <source>
        <dbReference type="Proteomes" id="UP000299102"/>
    </source>
</evidence>
<name>A0A4C1U9C6_EUMVA</name>
<evidence type="ECO:0000313" key="1">
    <source>
        <dbReference type="EMBL" id="GBP23005.1"/>
    </source>
</evidence>
<organism evidence="1 2">
    <name type="scientific">Eumeta variegata</name>
    <name type="common">Bagworm moth</name>
    <name type="synonym">Eumeta japonica</name>
    <dbReference type="NCBI Taxonomy" id="151549"/>
    <lineage>
        <taxon>Eukaryota</taxon>
        <taxon>Metazoa</taxon>
        <taxon>Ecdysozoa</taxon>
        <taxon>Arthropoda</taxon>
        <taxon>Hexapoda</taxon>
        <taxon>Insecta</taxon>
        <taxon>Pterygota</taxon>
        <taxon>Neoptera</taxon>
        <taxon>Endopterygota</taxon>
        <taxon>Lepidoptera</taxon>
        <taxon>Glossata</taxon>
        <taxon>Ditrysia</taxon>
        <taxon>Tineoidea</taxon>
        <taxon>Psychidae</taxon>
        <taxon>Oiketicinae</taxon>
        <taxon>Eumeta</taxon>
    </lineage>
</organism>
<dbReference type="EMBL" id="BGZK01000146">
    <property type="protein sequence ID" value="GBP23005.1"/>
    <property type="molecule type" value="Genomic_DNA"/>
</dbReference>
<proteinExistence type="predicted"/>
<dbReference type="AlphaFoldDB" id="A0A4C1U9C6"/>
<gene>
    <name evidence="1" type="ORF">EVAR_15679_1</name>
</gene>